<name>A0A3P7P2F0_DIBLA</name>
<dbReference type="AlphaFoldDB" id="A0A3P7P2F0"/>
<protein>
    <submittedName>
        <fullName evidence="1">Uncharacterized protein</fullName>
    </submittedName>
</protein>
<evidence type="ECO:0000313" key="1">
    <source>
        <dbReference type="EMBL" id="VDN42938.1"/>
    </source>
</evidence>
<sequence length="108" mass="12604">MSRFLVTEHLDYGITLALQSINSYDPKTSEPNLTFFAAVNEGTSLFNFFEKAVNEFIGPLFKYVPWSFCYIHTHAHLPNTNHYFFLNWPSYLMVQEVCHVKPCFLSQT</sequence>
<organism evidence="1 2">
    <name type="scientific">Dibothriocephalus latus</name>
    <name type="common">Fish tapeworm</name>
    <name type="synonym">Diphyllobothrium latum</name>
    <dbReference type="NCBI Taxonomy" id="60516"/>
    <lineage>
        <taxon>Eukaryota</taxon>
        <taxon>Metazoa</taxon>
        <taxon>Spiralia</taxon>
        <taxon>Lophotrochozoa</taxon>
        <taxon>Platyhelminthes</taxon>
        <taxon>Cestoda</taxon>
        <taxon>Eucestoda</taxon>
        <taxon>Diphyllobothriidea</taxon>
        <taxon>Diphyllobothriidae</taxon>
        <taxon>Dibothriocephalus</taxon>
    </lineage>
</organism>
<proteinExistence type="predicted"/>
<dbReference type="Proteomes" id="UP000281553">
    <property type="component" value="Unassembled WGS sequence"/>
</dbReference>
<gene>
    <name evidence="1" type="ORF">DILT_LOCUS18945</name>
</gene>
<keyword evidence="2" id="KW-1185">Reference proteome</keyword>
<evidence type="ECO:0000313" key="2">
    <source>
        <dbReference type="Proteomes" id="UP000281553"/>
    </source>
</evidence>
<dbReference type="EMBL" id="UYRU01106210">
    <property type="protein sequence ID" value="VDN42938.1"/>
    <property type="molecule type" value="Genomic_DNA"/>
</dbReference>
<accession>A0A3P7P2F0</accession>
<reference evidence="1 2" key="1">
    <citation type="submission" date="2018-11" db="EMBL/GenBank/DDBJ databases">
        <authorList>
            <consortium name="Pathogen Informatics"/>
        </authorList>
    </citation>
    <scope>NUCLEOTIDE SEQUENCE [LARGE SCALE GENOMIC DNA]</scope>
</reference>
<dbReference type="OrthoDB" id="125856at2759"/>